<dbReference type="Proteomes" id="UP000029121">
    <property type="component" value="Unassembled WGS sequence"/>
</dbReference>
<dbReference type="EMBL" id="KB870808">
    <property type="protein sequence ID" value="EOA27087.1"/>
    <property type="molecule type" value="Genomic_DNA"/>
</dbReference>
<dbReference type="Gene3D" id="3.30.559.10">
    <property type="entry name" value="Chloramphenicol acetyltransferase-like domain"/>
    <property type="match status" value="2"/>
</dbReference>
<evidence type="ECO:0000256" key="1">
    <source>
        <dbReference type="ARBA" id="ARBA00009861"/>
    </source>
</evidence>
<evidence type="ECO:0000313" key="2">
    <source>
        <dbReference type="EMBL" id="EOA27087.1"/>
    </source>
</evidence>
<dbReference type="AlphaFoldDB" id="R0FVW4"/>
<dbReference type="Pfam" id="PF02458">
    <property type="entry name" value="Transferase"/>
    <property type="match status" value="1"/>
</dbReference>
<dbReference type="eggNOG" id="ENOG502RBEP">
    <property type="taxonomic scope" value="Eukaryota"/>
</dbReference>
<dbReference type="KEGG" id="crb:17887877"/>
<comment type="similarity">
    <text evidence="1">Belongs to the plant acyltransferase family.</text>
</comment>
<dbReference type="PANTHER" id="PTHR31147">
    <property type="entry name" value="ACYL TRANSFERASE 4"/>
    <property type="match status" value="1"/>
</dbReference>
<reference evidence="3" key="1">
    <citation type="journal article" date="2013" name="Nat. Genet.">
        <title>The Capsella rubella genome and the genomic consequences of rapid mating system evolution.</title>
        <authorList>
            <person name="Slotte T."/>
            <person name="Hazzouri K.M."/>
            <person name="Agren J.A."/>
            <person name="Koenig D."/>
            <person name="Maumus F."/>
            <person name="Guo Y.L."/>
            <person name="Steige K."/>
            <person name="Platts A.E."/>
            <person name="Escobar J.S."/>
            <person name="Newman L.K."/>
            <person name="Wang W."/>
            <person name="Mandakova T."/>
            <person name="Vello E."/>
            <person name="Smith L.M."/>
            <person name="Henz S.R."/>
            <person name="Steffen J."/>
            <person name="Takuno S."/>
            <person name="Brandvain Y."/>
            <person name="Coop G."/>
            <person name="Andolfatto P."/>
            <person name="Hu T.T."/>
            <person name="Blanchette M."/>
            <person name="Clark R.M."/>
            <person name="Quesneville H."/>
            <person name="Nordborg M."/>
            <person name="Gaut B.S."/>
            <person name="Lysak M.A."/>
            <person name="Jenkins J."/>
            <person name="Grimwood J."/>
            <person name="Chapman J."/>
            <person name="Prochnik S."/>
            <person name="Shu S."/>
            <person name="Rokhsar D."/>
            <person name="Schmutz J."/>
            <person name="Weigel D."/>
            <person name="Wright S.I."/>
        </authorList>
    </citation>
    <scope>NUCLEOTIDE SEQUENCE [LARGE SCALE GENOMIC DNA]</scope>
    <source>
        <strain evidence="3">cv. Monte Gargano</strain>
    </source>
</reference>
<dbReference type="InterPro" id="IPR023213">
    <property type="entry name" value="CAT-like_dom_sf"/>
</dbReference>
<gene>
    <name evidence="2" type="ORF">CARUB_v10023184mg</name>
</gene>
<proteinExistence type="inferred from homology"/>
<dbReference type="InterPro" id="IPR050898">
    <property type="entry name" value="Plant_acyltransferase"/>
</dbReference>
<dbReference type="OrthoDB" id="671439at2759"/>
<name>R0FVW4_9BRAS</name>
<dbReference type="STRING" id="81985.R0FVW4"/>
<dbReference type="PANTHER" id="PTHR31147:SF52">
    <property type="entry name" value="SPERMIDINE SINAPOYL-COA ACYLTRANSFERASE"/>
    <property type="match status" value="1"/>
</dbReference>
<accession>R0FVW4</accession>
<evidence type="ECO:0000313" key="3">
    <source>
        <dbReference type="Proteomes" id="UP000029121"/>
    </source>
</evidence>
<keyword evidence="3" id="KW-1185">Reference proteome</keyword>
<sequence length="455" mass="50895">MPVQVSSPISLMAVKKLTEMVKPSKHIPPQTLSLSTLDNDPDNEVMYKTCYVFRAKKDFDDDVDRPESLLREALSDLLVYYYPLAGSLKRRESDQKLQLSYEGDESGVAFTVATTNVELSSLKYLDNIDSDTALKFLPELQADQVEDSYRPFALQVTKFGCGGFILGLAASHTMCDGYGLGHIMCALTELAGGKKKLKVTPVWERERLVGEPADDQPPIVPCGTATSPYLPSDEWVTEKINLKAESIRKLKEATMREYDFPSEALTTFEVIGAYLWKSRVKALSLDQDGVTVLGLCVGIRNVMDPPLPDGYYGNAYIDMYVPLTTRDVEEFTISDIVKRIKEAKKKAHDKDYFQEELANTEKTIKSNVTFKGKKDGLFFLTDLRNVGIFGSMDFGWNEPVNVFHVLPPETSRTIGMLMRPSRLEPAMVGGVQVMMTLPKDAMAKFKEEINVLAKV</sequence>
<protein>
    <submittedName>
        <fullName evidence="2">Uncharacterized protein</fullName>
    </submittedName>
</protein>
<organism evidence="2 3">
    <name type="scientific">Capsella rubella</name>
    <dbReference type="NCBI Taxonomy" id="81985"/>
    <lineage>
        <taxon>Eukaryota</taxon>
        <taxon>Viridiplantae</taxon>
        <taxon>Streptophyta</taxon>
        <taxon>Embryophyta</taxon>
        <taxon>Tracheophyta</taxon>
        <taxon>Spermatophyta</taxon>
        <taxon>Magnoliopsida</taxon>
        <taxon>eudicotyledons</taxon>
        <taxon>Gunneridae</taxon>
        <taxon>Pentapetalae</taxon>
        <taxon>rosids</taxon>
        <taxon>malvids</taxon>
        <taxon>Brassicales</taxon>
        <taxon>Brassicaceae</taxon>
        <taxon>Camelineae</taxon>
        <taxon>Capsella</taxon>
    </lineage>
</organism>